<sequence length="393" mass="42093">MTCAPFELQPDPVRASKKRNHFSGISAVTQSNQAVLFAPYALGELQLKNRVVMASMTRGRARNAELAPTELHVEYYRQRAAAGLIFTEGTWISPRAIGFINAPGLFTERQIEGWRAVTSAVHSEGGTIFAQLAHSGAISHPDFFDGELPVAPSAVNPGLKAFTAGGFKDTVTPRAMSLEEIGSTIADYGAAAKNAREAGFDGVELHAAVAYLLPEFLNSTLNIREDAYGGSAENRTRIVLEVLDALIAVWGPGRVGIKISPALAMGGFGLTDKTIETYDYLVDRLNELPLSHLQVGRTLDDLAGTPIAALQDTIGYYRARFNGTLIANFGFDGASANAAIEDKQADLVSFAKPFIGNPDLVRRLREGLPLASSSAETYFQGGPQGYVDYPAAP</sequence>
<dbReference type="CDD" id="cd02933">
    <property type="entry name" value="OYE_like_FMN"/>
    <property type="match status" value="1"/>
</dbReference>
<dbReference type="GO" id="GO:0016628">
    <property type="term" value="F:oxidoreductase activity, acting on the CH-CH group of donors, NAD or NADP as acceptor"/>
    <property type="evidence" value="ECO:0007669"/>
    <property type="project" value="UniProtKB-ARBA"/>
</dbReference>
<dbReference type="AlphaFoldDB" id="A0A4U1HD91"/>
<reference evidence="5 6" key="1">
    <citation type="submission" date="2019-04" db="EMBL/GenBank/DDBJ databases">
        <title>Trinickia sp. 7GSK02, isolated from subtropical forest soil.</title>
        <authorList>
            <person name="Gao Z.-H."/>
            <person name="Qiu L.-H."/>
        </authorList>
    </citation>
    <scope>NUCLEOTIDE SEQUENCE [LARGE SCALE GENOMIC DNA]</scope>
    <source>
        <strain evidence="5 6">7GSK02</strain>
    </source>
</reference>
<dbReference type="OrthoDB" id="8985337at2"/>
<dbReference type="GO" id="GO:0005829">
    <property type="term" value="C:cytosol"/>
    <property type="evidence" value="ECO:0007669"/>
    <property type="project" value="UniProtKB-ARBA"/>
</dbReference>
<dbReference type="Pfam" id="PF00724">
    <property type="entry name" value="Oxidored_FMN"/>
    <property type="match status" value="1"/>
</dbReference>
<dbReference type="PANTHER" id="PTHR22893">
    <property type="entry name" value="NADH OXIDOREDUCTASE-RELATED"/>
    <property type="match status" value="1"/>
</dbReference>
<evidence type="ECO:0000256" key="3">
    <source>
        <dbReference type="ARBA" id="ARBA00023002"/>
    </source>
</evidence>
<keyword evidence="3" id="KW-0560">Oxidoreductase</keyword>
<dbReference type="InterPro" id="IPR045247">
    <property type="entry name" value="Oye-like"/>
</dbReference>
<organism evidence="5 6">
    <name type="scientific">Trinickia terrae</name>
    <dbReference type="NCBI Taxonomy" id="2571161"/>
    <lineage>
        <taxon>Bacteria</taxon>
        <taxon>Pseudomonadati</taxon>
        <taxon>Pseudomonadota</taxon>
        <taxon>Betaproteobacteria</taxon>
        <taxon>Burkholderiales</taxon>
        <taxon>Burkholderiaceae</taxon>
        <taxon>Trinickia</taxon>
    </lineage>
</organism>
<proteinExistence type="inferred from homology"/>
<comment type="similarity">
    <text evidence="2">Belongs to the NADH:flavin oxidoreductase/NADH oxidase family.</text>
</comment>
<evidence type="ECO:0000256" key="1">
    <source>
        <dbReference type="ARBA" id="ARBA00001917"/>
    </source>
</evidence>
<name>A0A4U1HD91_9BURK</name>
<accession>A0A4U1HD91</accession>
<protein>
    <submittedName>
        <fullName evidence="5">Alkene reductase</fullName>
    </submittedName>
</protein>
<dbReference type="PANTHER" id="PTHR22893:SF91">
    <property type="entry name" value="NADPH DEHYDROGENASE 2-RELATED"/>
    <property type="match status" value="1"/>
</dbReference>
<comment type="caution">
    <text evidence="5">The sequence shown here is derived from an EMBL/GenBank/DDBJ whole genome shotgun (WGS) entry which is preliminary data.</text>
</comment>
<dbReference type="Gene3D" id="3.20.20.70">
    <property type="entry name" value="Aldolase class I"/>
    <property type="match status" value="1"/>
</dbReference>
<dbReference type="FunFam" id="3.20.20.70:FF:000059">
    <property type="entry name" value="N-ethylmaleimide reductase, FMN-linked"/>
    <property type="match status" value="1"/>
</dbReference>
<dbReference type="SUPFAM" id="SSF51395">
    <property type="entry name" value="FMN-linked oxidoreductases"/>
    <property type="match status" value="1"/>
</dbReference>
<dbReference type="Proteomes" id="UP000305539">
    <property type="component" value="Unassembled WGS sequence"/>
</dbReference>
<evidence type="ECO:0000313" key="6">
    <source>
        <dbReference type="Proteomes" id="UP000305539"/>
    </source>
</evidence>
<dbReference type="EMBL" id="SWJE01000027">
    <property type="protein sequence ID" value="TKC78841.1"/>
    <property type="molecule type" value="Genomic_DNA"/>
</dbReference>
<evidence type="ECO:0000259" key="4">
    <source>
        <dbReference type="Pfam" id="PF00724"/>
    </source>
</evidence>
<dbReference type="InterPro" id="IPR001155">
    <property type="entry name" value="OxRdtase_FMN_N"/>
</dbReference>
<evidence type="ECO:0000256" key="2">
    <source>
        <dbReference type="ARBA" id="ARBA00005979"/>
    </source>
</evidence>
<evidence type="ECO:0000313" key="5">
    <source>
        <dbReference type="EMBL" id="TKC78841.1"/>
    </source>
</evidence>
<comment type="cofactor">
    <cofactor evidence="1">
        <name>FMN</name>
        <dbReference type="ChEBI" id="CHEBI:58210"/>
    </cofactor>
</comment>
<keyword evidence="6" id="KW-1185">Reference proteome</keyword>
<feature type="domain" description="NADH:flavin oxidoreductase/NADH oxidase N-terminal" evidence="4">
    <location>
        <begin position="36"/>
        <end position="370"/>
    </location>
</feature>
<dbReference type="InterPro" id="IPR013785">
    <property type="entry name" value="Aldolase_TIM"/>
</dbReference>
<dbReference type="GO" id="GO:0010181">
    <property type="term" value="F:FMN binding"/>
    <property type="evidence" value="ECO:0007669"/>
    <property type="project" value="InterPro"/>
</dbReference>
<gene>
    <name evidence="5" type="ORF">FAZ69_31635</name>
</gene>